<proteinExistence type="predicted"/>
<dbReference type="GO" id="GO:0016757">
    <property type="term" value="F:glycosyltransferase activity"/>
    <property type="evidence" value="ECO:0007669"/>
    <property type="project" value="InterPro"/>
</dbReference>
<protein>
    <recommendedName>
        <fullName evidence="3">Glycosyltransferase</fullName>
    </recommendedName>
</protein>
<evidence type="ECO:0008006" key="3">
    <source>
        <dbReference type="Google" id="ProtNLM"/>
    </source>
</evidence>
<dbReference type="Proteomes" id="UP000620596">
    <property type="component" value="Unassembled WGS sequence"/>
</dbReference>
<dbReference type="SUPFAM" id="SSF53448">
    <property type="entry name" value="Nucleotide-diphospho-sugar transferases"/>
    <property type="match status" value="1"/>
</dbReference>
<comment type="caution">
    <text evidence="1">The sequence shown here is derived from an EMBL/GenBank/DDBJ whole genome shotgun (WGS) entry which is preliminary data.</text>
</comment>
<gene>
    <name evidence="1" type="ORF">GCM10011496_33120</name>
</gene>
<dbReference type="AlphaFoldDB" id="A0A916SR60"/>
<evidence type="ECO:0000313" key="2">
    <source>
        <dbReference type="Proteomes" id="UP000620596"/>
    </source>
</evidence>
<dbReference type="PANTHER" id="PTHR35105">
    <property type="entry name" value="EXPRESSED PROTEIN"/>
    <property type="match status" value="1"/>
</dbReference>
<dbReference type="PANTHER" id="PTHR35105:SF2">
    <property type="entry name" value="PROTEIN CDI"/>
    <property type="match status" value="1"/>
</dbReference>
<dbReference type="EMBL" id="BMIG01000015">
    <property type="protein sequence ID" value="GGB09587.1"/>
    <property type="molecule type" value="Genomic_DNA"/>
</dbReference>
<sequence>MIRIFVGYDSHLPVLYNVLQHSIHMRASKPVAVIPIILSQLKGIYNRERHPLASTEFSFSRFLVPYLSNYEGWSLFIDNDILALDDVSKLWDLKDDRYAVMCTKHQHNPGEKKKFLNTVQTKYEKKNWSSCMLFNNSKCRALTPDYVNSASGLELHQFKWLEGDERIGNIPLDWNYLIDCDTKVDHVSFVHYTLGGPYFKEFYNVEYAPEWFLERDDMLRCQQQV</sequence>
<dbReference type="RefSeq" id="WP_188709628.1">
    <property type="nucleotide sequence ID" value="NZ_BMIG01000015.1"/>
</dbReference>
<organism evidence="1 2">
    <name type="scientific">Polaromonas eurypsychrophila</name>
    <dbReference type="NCBI Taxonomy" id="1614635"/>
    <lineage>
        <taxon>Bacteria</taxon>
        <taxon>Pseudomonadati</taxon>
        <taxon>Pseudomonadota</taxon>
        <taxon>Betaproteobacteria</taxon>
        <taxon>Burkholderiales</taxon>
        <taxon>Comamonadaceae</taxon>
        <taxon>Polaromonas</taxon>
    </lineage>
</organism>
<dbReference type="Gene3D" id="3.90.550.10">
    <property type="entry name" value="Spore Coat Polysaccharide Biosynthesis Protein SpsA, Chain A"/>
    <property type="match status" value="1"/>
</dbReference>
<accession>A0A916SR60</accession>
<dbReference type="InterPro" id="IPR002495">
    <property type="entry name" value="Glyco_trans_8"/>
</dbReference>
<dbReference type="Pfam" id="PF01501">
    <property type="entry name" value="Glyco_transf_8"/>
    <property type="match status" value="1"/>
</dbReference>
<reference evidence="1" key="2">
    <citation type="submission" date="2020-09" db="EMBL/GenBank/DDBJ databases">
        <authorList>
            <person name="Sun Q."/>
            <person name="Zhou Y."/>
        </authorList>
    </citation>
    <scope>NUCLEOTIDE SEQUENCE</scope>
    <source>
        <strain evidence="1">CGMCC 1.15322</strain>
    </source>
</reference>
<dbReference type="InterPro" id="IPR029044">
    <property type="entry name" value="Nucleotide-diphossugar_trans"/>
</dbReference>
<name>A0A916SR60_9BURK</name>
<keyword evidence="2" id="KW-1185">Reference proteome</keyword>
<reference evidence="1" key="1">
    <citation type="journal article" date="2014" name="Int. J. Syst. Evol. Microbiol.">
        <title>Complete genome sequence of Corynebacterium casei LMG S-19264T (=DSM 44701T), isolated from a smear-ripened cheese.</title>
        <authorList>
            <consortium name="US DOE Joint Genome Institute (JGI-PGF)"/>
            <person name="Walter F."/>
            <person name="Albersmeier A."/>
            <person name="Kalinowski J."/>
            <person name="Ruckert C."/>
        </authorList>
    </citation>
    <scope>NUCLEOTIDE SEQUENCE</scope>
    <source>
        <strain evidence="1">CGMCC 1.15322</strain>
    </source>
</reference>
<evidence type="ECO:0000313" key="1">
    <source>
        <dbReference type="EMBL" id="GGB09587.1"/>
    </source>
</evidence>